<sequence length="485" mass="55071">MHGHHYNQFLISATEREVAPGFEATKHGGWILYKNGDLPLLLLQTLDGKPLGCILGLIIDTQVSVLFKGPVIIPILSSDSCAAKEMAIHQFLDRVGGRFVCIIADGDLQRLYLDAAGSLSCVYSNQHGIMASTPELILNEKSYYSDMDHDLVAKLDVSFHGWFPGGVTPHKSISRLLPNHYLDLRSWRQVRHWPESKIEMTTSAEWTASKIADNIKASIRAVTNARKAYLPVTAGRDSRMLLACAKAELDRTKLVIFVDIKENVDQYIVRKLESIFGLDVDYLPIAYASLEERDQWYYEVGHCVGGRISEIYPTLRKLDHKRIIMPGFGGEVGRAYYWSAKDTRSTEITPEELLRRFHLPPHPVLRRALRGWLAEVSELLDTFQLLDLAYIEHRLGAWGGPQTYGQVKFTDHIYPMLHRAIFKDILSLPPEYKAGNCLPVDIIRKEWPELLNVPFNKYPGIKGVIEKGKKIRRLPSKISRIIRGY</sequence>
<evidence type="ECO:0000313" key="1">
    <source>
        <dbReference type="EMBL" id="TCK18162.1"/>
    </source>
</evidence>
<organism evidence="1 2">
    <name type="scientific">Thiogranum longum</name>
    <dbReference type="NCBI Taxonomy" id="1537524"/>
    <lineage>
        <taxon>Bacteria</taxon>
        <taxon>Pseudomonadati</taxon>
        <taxon>Pseudomonadota</taxon>
        <taxon>Gammaproteobacteria</taxon>
        <taxon>Chromatiales</taxon>
        <taxon>Ectothiorhodospiraceae</taxon>
        <taxon>Thiogranum</taxon>
    </lineage>
</organism>
<evidence type="ECO:0008006" key="3">
    <source>
        <dbReference type="Google" id="ProtNLM"/>
    </source>
</evidence>
<gene>
    <name evidence="1" type="ORF">DFR30_1431</name>
</gene>
<keyword evidence="2" id="KW-1185">Reference proteome</keyword>
<dbReference type="EMBL" id="SMFX01000001">
    <property type="protein sequence ID" value="TCK18162.1"/>
    <property type="molecule type" value="Genomic_DNA"/>
</dbReference>
<comment type="caution">
    <text evidence="1">The sequence shown here is derived from an EMBL/GenBank/DDBJ whole genome shotgun (WGS) entry which is preliminary data.</text>
</comment>
<protein>
    <recommendedName>
        <fullName evidence="3">Asparagine synthase (Glutamine-hydrolysing)</fullName>
    </recommendedName>
</protein>
<dbReference type="Proteomes" id="UP000295707">
    <property type="component" value="Unassembled WGS sequence"/>
</dbReference>
<proteinExistence type="predicted"/>
<reference evidence="1 2" key="1">
    <citation type="submission" date="2019-03" db="EMBL/GenBank/DDBJ databases">
        <title>Genomic Encyclopedia of Type Strains, Phase IV (KMG-IV): sequencing the most valuable type-strain genomes for metagenomic binning, comparative biology and taxonomic classification.</title>
        <authorList>
            <person name="Goeker M."/>
        </authorList>
    </citation>
    <scope>NUCLEOTIDE SEQUENCE [LARGE SCALE GENOMIC DNA]</scope>
    <source>
        <strain evidence="1 2">DSM 19610</strain>
    </source>
</reference>
<evidence type="ECO:0000313" key="2">
    <source>
        <dbReference type="Proteomes" id="UP000295707"/>
    </source>
</evidence>
<dbReference type="SUPFAM" id="SSF52402">
    <property type="entry name" value="Adenine nucleotide alpha hydrolases-like"/>
    <property type="match status" value="1"/>
</dbReference>
<name>A0A4R1HLS5_9GAMM</name>
<accession>A0A4R1HLS5</accession>
<dbReference type="AlphaFoldDB" id="A0A4R1HLS5"/>